<proteinExistence type="predicted"/>
<dbReference type="InterPro" id="IPR020843">
    <property type="entry name" value="ER"/>
</dbReference>
<name>A0A2S6I3N5_9BACT</name>
<gene>
    <name evidence="2" type="ORF">CLV84_2701</name>
</gene>
<reference evidence="2 3" key="1">
    <citation type="submission" date="2018-02" db="EMBL/GenBank/DDBJ databases">
        <title>Genomic Encyclopedia of Archaeal and Bacterial Type Strains, Phase II (KMG-II): from individual species to whole genera.</title>
        <authorList>
            <person name="Goeker M."/>
        </authorList>
    </citation>
    <scope>NUCLEOTIDE SEQUENCE [LARGE SCALE GENOMIC DNA]</scope>
    <source>
        <strain evidence="2 3">DSM 29526</strain>
    </source>
</reference>
<dbReference type="AlphaFoldDB" id="A0A2S6I3N5"/>
<dbReference type="InterPro" id="IPR002364">
    <property type="entry name" value="Quin_OxRdtase/zeta-crystal_CS"/>
</dbReference>
<dbReference type="SUPFAM" id="SSF51735">
    <property type="entry name" value="NAD(P)-binding Rossmann-fold domains"/>
    <property type="match status" value="1"/>
</dbReference>
<dbReference type="PANTHER" id="PTHR44013">
    <property type="entry name" value="ZINC-TYPE ALCOHOL DEHYDROGENASE-LIKE PROTEIN C16A3.02C"/>
    <property type="match status" value="1"/>
</dbReference>
<dbReference type="SMART" id="SM00829">
    <property type="entry name" value="PKS_ER"/>
    <property type="match status" value="1"/>
</dbReference>
<evidence type="ECO:0000313" key="3">
    <source>
        <dbReference type="Proteomes" id="UP000237662"/>
    </source>
</evidence>
<dbReference type="RefSeq" id="WP_104420281.1">
    <property type="nucleotide sequence ID" value="NZ_PTJC01000006.1"/>
</dbReference>
<dbReference type="CDD" id="cd08267">
    <property type="entry name" value="MDR1"/>
    <property type="match status" value="1"/>
</dbReference>
<comment type="caution">
    <text evidence="2">The sequence shown here is derived from an EMBL/GenBank/DDBJ whole genome shotgun (WGS) entry which is preliminary data.</text>
</comment>
<dbReference type="PANTHER" id="PTHR44013:SF1">
    <property type="entry name" value="ZINC-TYPE ALCOHOL DEHYDROGENASE-LIKE PROTEIN C16A3.02C"/>
    <property type="match status" value="1"/>
</dbReference>
<sequence length="313" mass="34478">MKQLRYNDYGGIDKMYLAEVETPEPSPEEILVEVKAAGINPIDWKIRNAHMKMADGHLWPRRMGLEFAGVVRKVGSRVTNFEAGDEVFGAVSLKVMGAMADAMLVTADQIHIKPPSLSMSEAGGLPLIGATAYQALREKVDLRGQEVLINGGSGGVGNMAIQLARMDNATVTAVAGPHHQEIMRELGASRTVNYETTDVTTEDHRYDVILDTAGTLPWSKAKHLLNEHGTYINLQPGMTSYISSFVNNKLNDKKHVPMLTDITHHSLHQLYDLVEEHGLKVKIGREFALMEYAKAYRELEETGGPAGKCVFIP</sequence>
<dbReference type="Gene3D" id="3.40.50.720">
    <property type="entry name" value="NAD(P)-binding Rossmann-like Domain"/>
    <property type="match status" value="1"/>
</dbReference>
<feature type="domain" description="Enoyl reductase (ER)" evidence="1">
    <location>
        <begin position="10"/>
        <end position="311"/>
    </location>
</feature>
<evidence type="ECO:0000259" key="1">
    <source>
        <dbReference type="SMART" id="SM00829"/>
    </source>
</evidence>
<dbReference type="Proteomes" id="UP000237662">
    <property type="component" value="Unassembled WGS sequence"/>
</dbReference>
<dbReference type="SUPFAM" id="SSF50129">
    <property type="entry name" value="GroES-like"/>
    <property type="match status" value="1"/>
</dbReference>
<dbReference type="InterPro" id="IPR011032">
    <property type="entry name" value="GroES-like_sf"/>
</dbReference>
<organism evidence="2 3">
    <name type="scientific">Neolewinella xylanilytica</name>
    <dbReference type="NCBI Taxonomy" id="1514080"/>
    <lineage>
        <taxon>Bacteria</taxon>
        <taxon>Pseudomonadati</taxon>
        <taxon>Bacteroidota</taxon>
        <taxon>Saprospiria</taxon>
        <taxon>Saprospirales</taxon>
        <taxon>Lewinellaceae</taxon>
        <taxon>Neolewinella</taxon>
    </lineage>
</organism>
<dbReference type="GO" id="GO:0016491">
    <property type="term" value="F:oxidoreductase activity"/>
    <property type="evidence" value="ECO:0007669"/>
    <property type="project" value="InterPro"/>
</dbReference>
<evidence type="ECO:0000313" key="2">
    <source>
        <dbReference type="EMBL" id="PPK85794.1"/>
    </source>
</evidence>
<dbReference type="PROSITE" id="PS01162">
    <property type="entry name" value="QOR_ZETA_CRYSTAL"/>
    <property type="match status" value="1"/>
</dbReference>
<protein>
    <submittedName>
        <fullName evidence="2">NADPH:quinone reductase-like Zn-dependent oxidoreductase</fullName>
    </submittedName>
</protein>
<dbReference type="EMBL" id="PTJC01000006">
    <property type="protein sequence ID" value="PPK85794.1"/>
    <property type="molecule type" value="Genomic_DNA"/>
</dbReference>
<dbReference type="InterPro" id="IPR013154">
    <property type="entry name" value="ADH-like_N"/>
</dbReference>
<accession>A0A2S6I3N5</accession>
<dbReference type="InterPro" id="IPR036291">
    <property type="entry name" value="NAD(P)-bd_dom_sf"/>
</dbReference>
<dbReference type="InterPro" id="IPR052733">
    <property type="entry name" value="Chloroplast_QOR"/>
</dbReference>
<dbReference type="Gene3D" id="3.90.180.10">
    <property type="entry name" value="Medium-chain alcohol dehydrogenases, catalytic domain"/>
    <property type="match status" value="1"/>
</dbReference>
<dbReference type="OrthoDB" id="648910at2"/>
<dbReference type="Pfam" id="PF13602">
    <property type="entry name" value="ADH_zinc_N_2"/>
    <property type="match status" value="1"/>
</dbReference>
<dbReference type="Pfam" id="PF08240">
    <property type="entry name" value="ADH_N"/>
    <property type="match status" value="1"/>
</dbReference>
<dbReference type="GO" id="GO:0008270">
    <property type="term" value="F:zinc ion binding"/>
    <property type="evidence" value="ECO:0007669"/>
    <property type="project" value="InterPro"/>
</dbReference>
<keyword evidence="3" id="KW-1185">Reference proteome</keyword>